<keyword evidence="2" id="KW-1185">Reference proteome</keyword>
<dbReference type="EMBL" id="FNCH01000001">
    <property type="protein sequence ID" value="SDF79300.1"/>
    <property type="molecule type" value="Genomic_DNA"/>
</dbReference>
<sequence length="254" mass="27167">MKKVTLKLSLDALREEMTLIDQSDLSMLKGGTGNYGAYNSWEDMYAAMQNGYVPPAGSYSPGGGNNGGYGGYGQYGGYGGYTNWWEDPNYFGGSGSGGYGSYGGYGGYSSTNATPYGNCVFDTLTYLSGIYGGTQYSQEHWLNYYRSQNSDNMINRNSQGVMTGVTTSTDIMLNLMSNYFSVQSVAPSNLNATLTSGKRVLANLANQGPDGEGHSIIINCRNGDGTYEIYDPTAKVTRNVTGGDLAGTNYLIAI</sequence>
<organism evidence="1 2">
    <name type="scientific">Pedobacter terrae</name>
    <dbReference type="NCBI Taxonomy" id="405671"/>
    <lineage>
        <taxon>Bacteria</taxon>
        <taxon>Pseudomonadati</taxon>
        <taxon>Bacteroidota</taxon>
        <taxon>Sphingobacteriia</taxon>
        <taxon>Sphingobacteriales</taxon>
        <taxon>Sphingobacteriaceae</taxon>
        <taxon>Pedobacter</taxon>
    </lineage>
</organism>
<gene>
    <name evidence="1" type="ORF">SAMN05421827_101568</name>
</gene>
<evidence type="ECO:0000313" key="1">
    <source>
        <dbReference type="EMBL" id="SDF79300.1"/>
    </source>
</evidence>
<evidence type="ECO:0000313" key="2">
    <source>
        <dbReference type="Proteomes" id="UP000199643"/>
    </source>
</evidence>
<reference evidence="2" key="1">
    <citation type="submission" date="2016-10" db="EMBL/GenBank/DDBJ databases">
        <authorList>
            <person name="Varghese N."/>
            <person name="Submissions S."/>
        </authorList>
    </citation>
    <scope>NUCLEOTIDE SEQUENCE [LARGE SCALE GENOMIC DNA]</scope>
    <source>
        <strain evidence="2">DSM 17933</strain>
    </source>
</reference>
<protein>
    <submittedName>
        <fullName evidence="1">Uncharacterized protein</fullName>
    </submittedName>
</protein>
<name>A0A1G7P1K2_9SPHI</name>
<dbReference type="STRING" id="405671.SAMN05421827_101568"/>
<dbReference type="AlphaFoldDB" id="A0A1G7P1K2"/>
<accession>A0A1G7P1K2</accession>
<proteinExistence type="predicted"/>
<dbReference type="Proteomes" id="UP000199643">
    <property type="component" value="Unassembled WGS sequence"/>
</dbReference>
<dbReference type="RefSeq" id="WP_090496499.1">
    <property type="nucleotide sequence ID" value="NZ_FNCH01000001.1"/>
</dbReference>